<feature type="region of interest" description="Disordered" evidence="6">
    <location>
        <begin position="36"/>
        <end position="99"/>
    </location>
</feature>
<sequence length="373" mass="40340">MALHLRLATVLPGRVLAPNQYSARSLCQGLKRLSVHTDVPSRQSSTAAAANKEGEAELYEPPFPGGGGTDFSSPTSFRPKRNIPKPLRGPKGFPPQDQAAQWAQEAATLPHQVWGRARARSGLLAMKVGMLPVWDKWGVRYPCTILQVDNCAVVQVKTEDHDGYDALQLTVGEAKHPQRALQGHYARHKLDTTGRKLGEFRVRPEALIPVGTKIHAQHFVAGQLVDVCGITKGKGTQGAMKKHGFKGGPASHGCSKAHRSLGSTGQCQDPGRVFKGKKMHGKMGNDRVTTSNLKIMKIEPARNLLFVHGCVPGNKGGFVRVRDAIKGPKFPSPPPFPTFVPGEEAEYPDEILAPAGDVDLLEPVQEPEVQVKG</sequence>
<accession>A0A7S2V0H5</accession>
<dbReference type="GO" id="GO:0003735">
    <property type="term" value="F:structural constituent of ribosome"/>
    <property type="evidence" value="ECO:0007669"/>
    <property type="project" value="InterPro"/>
</dbReference>
<keyword evidence="3" id="KW-0689">Ribosomal protein</keyword>
<dbReference type="FunFam" id="2.40.30.10:FF:000004">
    <property type="entry name" value="50S ribosomal protein L3"/>
    <property type="match status" value="1"/>
</dbReference>
<dbReference type="PANTHER" id="PTHR11229:SF8">
    <property type="entry name" value="LARGE RIBOSOMAL SUBUNIT PROTEIN UL3M"/>
    <property type="match status" value="1"/>
</dbReference>
<evidence type="ECO:0000256" key="4">
    <source>
        <dbReference type="ARBA" id="ARBA00023274"/>
    </source>
</evidence>
<dbReference type="GO" id="GO:0009507">
    <property type="term" value="C:chloroplast"/>
    <property type="evidence" value="ECO:0007669"/>
    <property type="project" value="UniProtKB-SubCell"/>
</dbReference>
<proteinExistence type="inferred from homology"/>
<dbReference type="InterPro" id="IPR009000">
    <property type="entry name" value="Transl_B-barrel_sf"/>
</dbReference>
<dbReference type="InterPro" id="IPR019927">
    <property type="entry name" value="Ribosomal_uL3_bac/org-type"/>
</dbReference>
<dbReference type="EMBL" id="HBHR01009360">
    <property type="protein sequence ID" value="CAD9861985.1"/>
    <property type="molecule type" value="Transcribed_RNA"/>
</dbReference>
<evidence type="ECO:0000313" key="7">
    <source>
        <dbReference type="EMBL" id="CAD9861985.1"/>
    </source>
</evidence>
<protein>
    <recommendedName>
        <fullName evidence="5">Large ribosomal subunit protein uL3m</fullName>
    </recommendedName>
</protein>
<feature type="region of interest" description="Disordered" evidence="6">
    <location>
        <begin position="250"/>
        <end position="270"/>
    </location>
</feature>
<name>A0A7S2V0H5_9STRA</name>
<evidence type="ECO:0000256" key="1">
    <source>
        <dbReference type="ARBA" id="ARBA00004229"/>
    </source>
</evidence>
<evidence type="ECO:0000256" key="6">
    <source>
        <dbReference type="SAM" id="MobiDB-lite"/>
    </source>
</evidence>
<evidence type="ECO:0000256" key="2">
    <source>
        <dbReference type="ARBA" id="ARBA00006540"/>
    </source>
</evidence>
<organism evidence="7">
    <name type="scientific">Fibrocapsa japonica</name>
    <dbReference type="NCBI Taxonomy" id="94617"/>
    <lineage>
        <taxon>Eukaryota</taxon>
        <taxon>Sar</taxon>
        <taxon>Stramenopiles</taxon>
        <taxon>Ochrophyta</taxon>
        <taxon>Raphidophyceae</taxon>
        <taxon>Chattonellales</taxon>
        <taxon>Chattonellaceae</taxon>
        <taxon>Fibrocapsa</taxon>
    </lineage>
</organism>
<dbReference type="InterPro" id="IPR000597">
    <property type="entry name" value="Ribosomal_uL3"/>
</dbReference>
<reference evidence="7" key="1">
    <citation type="submission" date="2021-01" db="EMBL/GenBank/DDBJ databases">
        <authorList>
            <person name="Corre E."/>
            <person name="Pelletier E."/>
            <person name="Niang G."/>
            <person name="Scheremetjew M."/>
            <person name="Finn R."/>
            <person name="Kale V."/>
            <person name="Holt S."/>
            <person name="Cochrane G."/>
            <person name="Meng A."/>
            <person name="Brown T."/>
            <person name="Cohen L."/>
        </authorList>
    </citation>
    <scope>NUCLEOTIDE SEQUENCE</scope>
    <source>
        <strain evidence="7">CCMP1661</strain>
    </source>
</reference>
<comment type="subcellular location">
    <subcellularLocation>
        <location evidence="1">Plastid</location>
        <location evidence="1">Chloroplast</location>
    </subcellularLocation>
</comment>
<gene>
    <name evidence="7" type="ORF">FJAP1339_LOCUS4510</name>
</gene>
<dbReference type="Gene3D" id="2.40.30.10">
    <property type="entry name" value="Translation factors"/>
    <property type="match status" value="1"/>
</dbReference>
<dbReference type="HAMAP" id="MF_01325_B">
    <property type="entry name" value="Ribosomal_uL3_B"/>
    <property type="match status" value="1"/>
</dbReference>
<dbReference type="GO" id="GO:0005762">
    <property type="term" value="C:mitochondrial large ribosomal subunit"/>
    <property type="evidence" value="ECO:0007669"/>
    <property type="project" value="TreeGrafter"/>
</dbReference>
<dbReference type="Pfam" id="PF00297">
    <property type="entry name" value="Ribosomal_L3"/>
    <property type="match status" value="1"/>
</dbReference>
<dbReference type="NCBIfam" id="TIGR03625">
    <property type="entry name" value="L3_bact"/>
    <property type="match status" value="1"/>
</dbReference>
<keyword evidence="4" id="KW-0687">Ribonucleoprotein</keyword>
<dbReference type="AlphaFoldDB" id="A0A7S2V0H5"/>
<dbReference type="SUPFAM" id="SSF50447">
    <property type="entry name" value="Translation proteins"/>
    <property type="match status" value="1"/>
</dbReference>
<dbReference type="Gene3D" id="3.30.160.810">
    <property type="match status" value="1"/>
</dbReference>
<dbReference type="PANTHER" id="PTHR11229">
    <property type="entry name" value="50S RIBOSOMAL PROTEIN L3"/>
    <property type="match status" value="1"/>
</dbReference>
<dbReference type="GO" id="GO:0006412">
    <property type="term" value="P:translation"/>
    <property type="evidence" value="ECO:0007669"/>
    <property type="project" value="InterPro"/>
</dbReference>
<evidence type="ECO:0000256" key="5">
    <source>
        <dbReference type="ARBA" id="ARBA00035209"/>
    </source>
</evidence>
<comment type="similarity">
    <text evidence="2">Belongs to the universal ribosomal protein uL3 family.</text>
</comment>
<evidence type="ECO:0000256" key="3">
    <source>
        <dbReference type="ARBA" id="ARBA00022980"/>
    </source>
</evidence>